<evidence type="ECO:0000313" key="3">
    <source>
        <dbReference type="Proteomes" id="UP001185069"/>
    </source>
</evidence>
<evidence type="ECO:0000313" key="2">
    <source>
        <dbReference type="EMBL" id="MDR6268677.1"/>
    </source>
</evidence>
<feature type="transmembrane region" description="Helical" evidence="1">
    <location>
        <begin position="38"/>
        <end position="63"/>
    </location>
</feature>
<keyword evidence="3" id="KW-1185">Reference proteome</keyword>
<dbReference type="EMBL" id="JAVDQF010000001">
    <property type="protein sequence ID" value="MDR6268677.1"/>
    <property type="molecule type" value="Genomic_DNA"/>
</dbReference>
<gene>
    <name evidence="2" type="ORF">JOE69_000915</name>
</gene>
<sequence>MSTATLTAAASGSGSQGLGTAFRLVKLTFRGGASRSTLVLPIVAFGLTTALLLTVLAGALSFFRWTDEIAGFYQVLAGIAAALLVVPLLALGGSAARLSARRRDEKLSTLRLLGGTPALVGTMTVLESSLLAVAGALAGIVGYFGLLPLVAMIPFRGRPLGVEALLLNPFAIVAVLCFIALLSVVSAAVGLRRVNISPLGVRTRANPPKVTWLRVVLGAVVVVAAYAAISGVQKSESVLTIAVVLVLGFGGTLGVLNLMGPAVIRAVAKAQLRRAQGPAKLLAARQILESPKAAWRQVSGVAMTSFIAVFAGTGLAAVGSASGSGSDELEMITDVRTGVIITLVISFLMVACSVGVNQASQVLDRADLLVSMERMGAPRKTMEAARARAVMLPLCLVALGSALIAAIVLFPLTALALLTDPTTVLVVALCLASGIALVWLSLKATAPVVSNVLRTPERF</sequence>
<feature type="transmembrane region" description="Helical" evidence="1">
    <location>
        <begin position="75"/>
        <end position="98"/>
    </location>
</feature>
<name>A0ABU1J8C4_9MICC</name>
<comment type="caution">
    <text evidence="2">The sequence shown here is derived from an EMBL/GenBank/DDBJ whole genome shotgun (WGS) entry which is preliminary data.</text>
</comment>
<accession>A0ABU1J8C4</accession>
<keyword evidence="1" id="KW-1133">Transmembrane helix</keyword>
<feature type="transmembrane region" description="Helical" evidence="1">
    <location>
        <begin position="238"/>
        <end position="264"/>
    </location>
</feature>
<feature type="transmembrane region" description="Helical" evidence="1">
    <location>
        <begin position="298"/>
        <end position="318"/>
    </location>
</feature>
<keyword evidence="1" id="KW-0812">Transmembrane</keyword>
<feature type="transmembrane region" description="Helical" evidence="1">
    <location>
        <begin position="212"/>
        <end position="232"/>
    </location>
</feature>
<dbReference type="RefSeq" id="WP_309796473.1">
    <property type="nucleotide sequence ID" value="NZ_BAAAHY010000006.1"/>
</dbReference>
<protein>
    <recommendedName>
        <fullName evidence="4">Permease</fullName>
    </recommendedName>
</protein>
<reference evidence="2 3" key="1">
    <citation type="submission" date="2023-07" db="EMBL/GenBank/DDBJ databases">
        <title>Sequencing the genomes of 1000 actinobacteria strains.</title>
        <authorList>
            <person name="Klenk H.-P."/>
        </authorList>
    </citation>
    <scope>NUCLEOTIDE SEQUENCE [LARGE SCALE GENOMIC DNA]</scope>
    <source>
        <strain evidence="2 3">DSM 14555</strain>
    </source>
</reference>
<organism evidence="2 3">
    <name type="scientific">Arthrobacter russicus</name>
    <dbReference type="NCBI Taxonomy" id="172040"/>
    <lineage>
        <taxon>Bacteria</taxon>
        <taxon>Bacillati</taxon>
        <taxon>Actinomycetota</taxon>
        <taxon>Actinomycetes</taxon>
        <taxon>Micrococcales</taxon>
        <taxon>Micrococcaceae</taxon>
        <taxon>Arthrobacter</taxon>
    </lineage>
</organism>
<proteinExistence type="predicted"/>
<feature type="transmembrane region" description="Helical" evidence="1">
    <location>
        <begin position="424"/>
        <end position="442"/>
    </location>
</feature>
<evidence type="ECO:0000256" key="1">
    <source>
        <dbReference type="SAM" id="Phobius"/>
    </source>
</evidence>
<feature type="transmembrane region" description="Helical" evidence="1">
    <location>
        <begin position="119"/>
        <end position="146"/>
    </location>
</feature>
<feature type="transmembrane region" description="Helical" evidence="1">
    <location>
        <begin position="338"/>
        <end position="356"/>
    </location>
</feature>
<keyword evidence="1" id="KW-0472">Membrane</keyword>
<evidence type="ECO:0008006" key="4">
    <source>
        <dbReference type="Google" id="ProtNLM"/>
    </source>
</evidence>
<feature type="transmembrane region" description="Helical" evidence="1">
    <location>
        <begin position="389"/>
        <end position="418"/>
    </location>
</feature>
<feature type="transmembrane region" description="Helical" evidence="1">
    <location>
        <begin position="166"/>
        <end position="191"/>
    </location>
</feature>
<dbReference type="Proteomes" id="UP001185069">
    <property type="component" value="Unassembled WGS sequence"/>
</dbReference>